<dbReference type="InterPro" id="IPR015421">
    <property type="entry name" value="PyrdxlP-dep_Trfase_major"/>
</dbReference>
<accession>A0ABU4JW04</accession>
<keyword evidence="7" id="KW-0032">Aminotransferase</keyword>
<dbReference type="InterPro" id="IPR036390">
    <property type="entry name" value="WH_DNA-bd_sf"/>
</dbReference>
<keyword evidence="5" id="KW-0804">Transcription</keyword>
<dbReference type="InterPro" id="IPR000524">
    <property type="entry name" value="Tscrpt_reg_HTH_GntR"/>
</dbReference>
<dbReference type="InterPro" id="IPR036388">
    <property type="entry name" value="WH-like_DNA-bd_sf"/>
</dbReference>
<dbReference type="Pfam" id="PF00155">
    <property type="entry name" value="Aminotran_1_2"/>
    <property type="match status" value="1"/>
</dbReference>
<proteinExistence type="inferred from homology"/>
<dbReference type="SUPFAM" id="SSF53383">
    <property type="entry name" value="PLP-dependent transferases"/>
    <property type="match status" value="1"/>
</dbReference>
<evidence type="ECO:0000256" key="1">
    <source>
        <dbReference type="ARBA" id="ARBA00005384"/>
    </source>
</evidence>
<dbReference type="CDD" id="cd00609">
    <property type="entry name" value="AAT_like"/>
    <property type="match status" value="1"/>
</dbReference>
<gene>
    <name evidence="7" type="ORF">P8V03_14390</name>
</gene>
<organism evidence="7 8">
    <name type="scientific">Clostridium tanneri</name>
    <dbReference type="NCBI Taxonomy" id="3037988"/>
    <lineage>
        <taxon>Bacteria</taxon>
        <taxon>Bacillati</taxon>
        <taxon>Bacillota</taxon>
        <taxon>Clostridia</taxon>
        <taxon>Eubacteriales</taxon>
        <taxon>Clostridiaceae</taxon>
        <taxon>Clostridium</taxon>
    </lineage>
</organism>
<dbReference type="InterPro" id="IPR004839">
    <property type="entry name" value="Aminotransferase_I/II_large"/>
</dbReference>
<keyword evidence="3" id="KW-0805">Transcription regulation</keyword>
<dbReference type="SMART" id="SM00345">
    <property type="entry name" value="HTH_GNTR"/>
    <property type="match status" value="1"/>
</dbReference>
<evidence type="ECO:0000313" key="7">
    <source>
        <dbReference type="EMBL" id="MDW8802340.1"/>
    </source>
</evidence>
<dbReference type="CDD" id="cd07377">
    <property type="entry name" value="WHTH_GntR"/>
    <property type="match status" value="1"/>
</dbReference>
<evidence type="ECO:0000259" key="6">
    <source>
        <dbReference type="PROSITE" id="PS50949"/>
    </source>
</evidence>
<dbReference type="Gene3D" id="3.40.640.10">
    <property type="entry name" value="Type I PLP-dependent aspartate aminotransferase-like (Major domain)"/>
    <property type="match status" value="1"/>
</dbReference>
<dbReference type="InterPro" id="IPR015424">
    <property type="entry name" value="PyrdxlP-dep_Trfase"/>
</dbReference>
<dbReference type="EMBL" id="JARUJP010000018">
    <property type="protein sequence ID" value="MDW8802340.1"/>
    <property type="molecule type" value="Genomic_DNA"/>
</dbReference>
<name>A0ABU4JW04_9CLOT</name>
<keyword evidence="7" id="KW-0808">Transferase</keyword>
<keyword evidence="8" id="KW-1185">Reference proteome</keyword>
<dbReference type="Gene3D" id="1.10.10.10">
    <property type="entry name" value="Winged helix-like DNA-binding domain superfamily/Winged helix DNA-binding domain"/>
    <property type="match status" value="1"/>
</dbReference>
<evidence type="ECO:0000256" key="4">
    <source>
        <dbReference type="ARBA" id="ARBA00023125"/>
    </source>
</evidence>
<dbReference type="PROSITE" id="PS50949">
    <property type="entry name" value="HTH_GNTR"/>
    <property type="match status" value="1"/>
</dbReference>
<dbReference type="PANTHER" id="PTHR46577:SF1">
    <property type="entry name" value="HTH-TYPE TRANSCRIPTIONAL REGULATORY PROTEIN GABR"/>
    <property type="match status" value="1"/>
</dbReference>
<evidence type="ECO:0000256" key="2">
    <source>
        <dbReference type="ARBA" id="ARBA00022898"/>
    </source>
</evidence>
<dbReference type="PANTHER" id="PTHR46577">
    <property type="entry name" value="HTH-TYPE TRANSCRIPTIONAL REGULATORY PROTEIN GABR"/>
    <property type="match status" value="1"/>
</dbReference>
<sequence length="467" mass="53822">MLELNPILKKDSDLPMYCQLYRYIREEIKSGKISVGTRLPSIRQLSQNLMISKNTIESAYQQLVDEGYIESRPRSGLYVSELEKDFSCEKTSPQIKKEFQLQLKYDYDFDPNSVDLDNFPFSVWKKLTTECLTPEKGYLFKYDDTRGEVKLRKEISAYLRHSRAVYCEEEQVVIGSTAQHLVSIICQLAGLRKFKIAIEDPGCIEMKSIFRNLGFEVVGIPIEKDGINIEMLKSSGAKIVYITPSKQFPWGIIMPIGKRLKLLKWAEEENGLIIEGDYDGEYRYHGKPIPALQGLSNSDNVIYLSTFSKYLLPSICISYMVLPERLLKLYNQDYYFYEQSVPRLNQQILQQFIERGHWESHIRKMRNIYSKKHGILMNAINQYMDDRVIVVGRDAGLHLLIEVKNGMKEQELVDSAADLGVKVYPYSTYLYNKSSCVHPRIIIGFGGLKGDAITEGIKLLSEAWLDI</sequence>
<comment type="similarity">
    <text evidence="1">In the C-terminal section; belongs to the class-I pyridoxal-phosphate-dependent aminotransferase family.</text>
</comment>
<feature type="domain" description="HTH gntR-type" evidence="6">
    <location>
        <begin position="14"/>
        <end position="82"/>
    </location>
</feature>
<dbReference type="SUPFAM" id="SSF46785">
    <property type="entry name" value="Winged helix' DNA-binding domain"/>
    <property type="match status" value="1"/>
</dbReference>
<evidence type="ECO:0000256" key="5">
    <source>
        <dbReference type="ARBA" id="ARBA00023163"/>
    </source>
</evidence>
<keyword evidence="4" id="KW-0238">DNA-binding</keyword>
<reference evidence="7 8" key="1">
    <citation type="submission" date="2023-04" db="EMBL/GenBank/DDBJ databases">
        <title>Clostridium tannerae sp. nov., isolated from the fecal material of an alpaca.</title>
        <authorList>
            <person name="Miller S."/>
            <person name="Hendry M."/>
            <person name="King J."/>
            <person name="Sankaranarayanan K."/>
            <person name="Lawson P.A."/>
        </authorList>
    </citation>
    <scope>NUCLEOTIDE SEQUENCE [LARGE SCALE GENOMIC DNA]</scope>
    <source>
        <strain evidence="7 8">A1-XYC3</strain>
    </source>
</reference>
<dbReference type="Pfam" id="PF00392">
    <property type="entry name" value="GntR"/>
    <property type="match status" value="1"/>
</dbReference>
<comment type="caution">
    <text evidence="7">The sequence shown here is derived from an EMBL/GenBank/DDBJ whole genome shotgun (WGS) entry which is preliminary data.</text>
</comment>
<evidence type="ECO:0000256" key="3">
    <source>
        <dbReference type="ARBA" id="ARBA00023015"/>
    </source>
</evidence>
<dbReference type="Proteomes" id="UP001281656">
    <property type="component" value="Unassembled WGS sequence"/>
</dbReference>
<dbReference type="InterPro" id="IPR051446">
    <property type="entry name" value="HTH_trans_reg/aminotransferase"/>
</dbReference>
<dbReference type="RefSeq" id="WP_318798698.1">
    <property type="nucleotide sequence ID" value="NZ_JARUJP010000018.1"/>
</dbReference>
<keyword evidence="2" id="KW-0663">Pyridoxal phosphate</keyword>
<protein>
    <submittedName>
        <fullName evidence="7">PLP-dependent aminotransferase family protein</fullName>
    </submittedName>
</protein>
<dbReference type="GO" id="GO:0008483">
    <property type="term" value="F:transaminase activity"/>
    <property type="evidence" value="ECO:0007669"/>
    <property type="project" value="UniProtKB-KW"/>
</dbReference>
<evidence type="ECO:0000313" key="8">
    <source>
        <dbReference type="Proteomes" id="UP001281656"/>
    </source>
</evidence>